<dbReference type="GO" id="GO:0140078">
    <property type="term" value="F:class I DNA-(apurinic or apyrimidinic site) endonuclease activity"/>
    <property type="evidence" value="ECO:0007669"/>
    <property type="project" value="UniProtKB-EC"/>
</dbReference>
<evidence type="ECO:0000256" key="4">
    <source>
        <dbReference type="PROSITE-ProRule" id="PRU00391"/>
    </source>
</evidence>
<dbReference type="EMBL" id="JAHVAH010000001">
    <property type="protein sequence ID" value="MBW0144870.1"/>
    <property type="molecule type" value="Genomic_DNA"/>
</dbReference>
<feature type="binding site" evidence="3">
    <location>
        <position position="151"/>
    </location>
    <ligand>
        <name>DNA</name>
        <dbReference type="ChEBI" id="CHEBI:16991"/>
    </ligand>
</feature>
<keyword evidence="3 7" id="KW-0456">Lyase</keyword>
<gene>
    <name evidence="3 7" type="primary">mutM</name>
    <name evidence="3" type="synonym">fpg</name>
    <name evidence="7" type="ORF">KTQ36_06115</name>
</gene>
<feature type="binding site" evidence="3">
    <location>
        <position position="108"/>
    </location>
    <ligand>
        <name>DNA</name>
        <dbReference type="ChEBI" id="CHEBI:16991"/>
    </ligand>
</feature>
<comment type="catalytic activity">
    <reaction evidence="3">
        <text>2'-deoxyribonucleotide-(2'-deoxyribose 5'-phosphate)-2'-deoxyribonucleotide-DNA = a 3'-end 2'-deoxyribonucleotide-(2,3-dehydro-2,3-deoxyribose 5'-phosphate)-DNA + a 5'-end 5'-phospho-2'-deoxyribonucleoside-DNA + H(+)</text>
        <dbReference type="Rhea" id="RHEA:66592"/>
        <dbReference type="Rhea" id="RHEA-COMP:13180"/>
        <dbReference type="Rhea" id="RHEA-COMP:16897"/>
        <dbReference type="Rhea" id="RHEA-COMP:17067"/>
        <dbReference type="ChEBI" id="CHEBI:15378"/>
        <dbReference type="ChEBI" id="CHEBI:136412"/>
        <dbReference type="ChEBI" id="CHEBI:157695"/>
        <dbReference type="ChEBI" id="CHEBI:167181"/>
        <dbReference type="EC" id="4.2.99.18"/>
    </reaction>
</comment>
<dbReference type="InterPro" id="IPR015886">
    <property type="entry name" value="H2TH_FPG"/>
</dbReference>
<feature type="active site" description="Schiff-base intermediate with DNA" evidence="3">
    <location>
        <position position="2"/>
    </location>
</feature>
<protein>
    <recommendedName>
        <fullName evidence="3">Formamidopyrimidine-DNA glycosylase</fullName>
        <shortName evidence="3">Fapy-DNA glycosylase</shortName>
        <ecNumber evidence="3">3.2.2.23</ecNumber>
    </recommendedName>
    <alternativeName>
        <fullName evidence="3">DNA-(apurinic or apyrimidinic site) lyase MutM</fullName>
        <shortName evidence="3">AP lyase MutM</shortName>
        <ecNumber evidence="3">4.2.99.18</ecNumber>
    </alternativeName>
</protein>
<dbReference type="GO" id="GO:0008534">
    <property type="term" value="F:oxidized purine nucleobase lesion DNA N-glycosylase activity"/>
    <property type="evidence" value="ECO:0007669"/>
    <property type="project" value="UniProtKB-EC"/>
</dbReference>
<feature type="domain" description="FPG-type" evidence="5">
    <location>
        <begin position="236"/>
        <end position="270"/>
    </location>
</feature>
<dbReference type="RefSeq" id="WP_218632825.1">
    <property type="nucleotide sequence ID" value="NZ_JAHVAH010000001.1"/>
</dbReference>
<evidence type="ECO:0000256" key="1">
    <source>
        <dbReference type="ARBA" id="ARBA00022723"/>
    </source>
</evidence>
<dbReference type="InterPro" id="IPR012319">
    <property type="entry name" value="FPG_cat"/>
</dbReference>
<dbReference type="Pfam" id="PF06827">
    <property type="entry name" value="zf-FPG_IleRS"/>
    <property type="match status" value="1"/>
</dbReference>
<dbReference type="PANTHER" id="PTHR22993">
    <property type="entry name" value="FORMAMIDOPYRIMIDINE-DNA GLYCOSYLASE"/>
    <property type="match status" value="1"/>
</dbReference>
<keyword evidence="3 7" id="KW-0326">Glycosidase</keyword>
<evidence type="ECO:0000259" key="6">
    <source>
        <dbReference type="PROSITE" id="PS51068"/>
    </source>
</evidence>
<evidence type="ECO:0000256" key="3">
    <source>
        <dbReference type="HAMAP-Rule" id="MF_00103"/>
    </source>
</evidence>
<proteinExistence type="inferred from homology"/>
<dbReference type="PANTHER" id="PTHR22993:SF9">
    <property type="entry name" value="FORMAMIDOPYRIMIDINE-DNA GLYCOSYLASE"/>
    <property type="match status" value="1"/>
</dbReference>
<comment type="similarity">
    <text evidence="3">Belongs to the FPG family.</text>
</comment>
<comment type="catalytic activity">
    <reaction evidence="3">
        <text>Hydrolysis of DNA containing ring-opened 7-methylguanine residues, releasing 2,6-diamino-4-hydroxy-5-(N-methyl)formamidopyrimidine.</text>
        <dbReference type="EC" id="3.2.2.23"/>
    </reaction>
</comment>
<keyword evidence="2 3" id="KW-0862">Zinc</keyword>
<dbReference type="Pfam" id="PF01149">
    <property type="entry name" value="Fapy_DNA_glyco"/>
    <property type="match status" value="1"/>
</dbReference>
<organism evidence="7 8">
    <name type="scientific">Sphingomicrobium clamense</name>
    <dbReference type="NCBI Taxonomy" id="2851013"/>
    <lineage>
        <taxon>Bacteria</taxon>
        <taxon>Pseudomonadati</taxon>
        <taxon>Pseudomonadota</taxon>
        <taxon>Alphaproteobacteria</taxon>
        <taxon>Sphingomonadales</taxon>
        <taxon>Sphingomonadaceae</taxon>
        <taxon>Sphingomicrobium</taxon>
    </lineage>
</organism>
<comment type="subunit">
    <text evidence="3">Monomer.</text>
</comment>
<keyword evidence="3 7" id="KW-0378">Hydrolase</keyword>
<dbReference type="EC" id="4.2.99.18" evidence="3"/>
<dbReference type="InterPro" id="IPR020629">
    <property type="entry name" value="FPG_Glyclase"/>
</dbReference>
<evidence type="ECO:0000256" key="2">
    <source>
        <dbReference type="ARBA" id="ARBA00022833"/>
    </source>
</evidence>
<dbReference type="NCBIfam" id="NF002211">
    <property type="entry name" value="PRK01103.1"/>
    <property type="match status" value="1"/>
</dbReference>
<dbReference type="Pfam" id="PF06831">
    <property type="entry name" value="H2TH"/>
    <property type="match status" value="1"/>
</dbReference>
<comment type="cofactor">
    <cofactor evidence="3">
        <name>Zn(2+)</name>
        <dbReference type="ChEBI" id="CHEBI:29105"/>
    </cofactor>
    <text evidence="3">Binds 1 zinc ion per subunit.</text>
</comment>
<keyword evidence="3" id="KW-0234">DNA repair</keyword>
<feature type="active site" description="Proton donor" evidence="3">
    <location>
        <position position="3"/>
    </location>
</feature>
<keyword evidence="3 4" id="KW-0863">Zinc-finger</keyword>
<feature type="binding site" evidence="3">
    <location>
        <position position="90"/>
    </location>
    <ligand>
        <name>DNA</name>
        <dbReference type="ChEBI" id="CHEBI:16991"/>
    </ligand>
</feature>
<feature type="active site" description="Proton donor; for delta-elimination activity" evidence="3">
    <location>
        <position position="260"/>
    </location>
</feature>
<accession>A0ABS6V5M7</accession>
<keyword evidence="3" id="KW-0238">DNA-binding</keyword>
<dbReference type="NCBIfam" id="TIGR00577">
    <property type="entry name" value="fpg"/>
    <property type="match status" value="1"/>
</dbReference>
<keyword evidence="3" id="KW-0511">Multifunctional enzyme</keyword>
<feature type="active site" description="Proton donor; for beta-elimination activity" evidence="3">
    <location>
        <position position="58"/>
    </location>
</feature>
<reference evidence="7 8" key="1">
    <citation type="submission" date="2021-07" db="EMBL/GenBank/DDBJ databases">
        <title>The draft genome sequence of Sphingomicrobium sp. B8.</title>
        <authorList>
            <person name="Mu L."/>
        </authorList>
    </citation>
    <scope>NUCLEOTIDE SEQUENCE [LARGE SCALE GENOMIC DNA]</scope>
    <source>
        <strain evidence="7 8">B8</strain>
    </source>
</reference>
<dbReference type="SMART" id="SM01232">
    <property type="entry name" value="H2TH"/>
    <property type="match status" value="1"/>
</dbReference>
<comment type="function">
    <text evidence="3">Involved in base excision repair of DNA damaged by oxidation or by mutagenic agents. Acts as DNA glycosylase that recognizes and removes damaged bases. Has a preference for oxidized purines, such as 7,8-dihydro-8-oxoguanine (8-oxoG). Has AP (apurinic/apyrimidinic) lyase activity and introduces nicks in the DNA strand. Cleaves the DNA backbone by beta-delta elimination to generate a single-strand break at the site of the removed base with both 3'- and 5'-phosphates.</text>
</comment>
<keyword evidence="3" id="KW-0227">DNA damage</keyword>
<dbReference type="SMART" id="SM00898">
    <property type="entry name" value="Fapy_DNA_glyco"/>
    <property type="match status" value="1"/>
</dbReference>
<dbReference type="PROSITE" id="PS51068">
    <property type="entry name" value="FPG_CAT"/>
    <property type="match status" value="1"/>
</dbReference>
<keyword evidence="8" id="KW-1185">Reference proteome</keyword>
<dbReference type="InterPro" id="IPR010663">
    <property type="entry name" value="Znf_FPG/IleRS"/>
</dbReference>
<keyword evidence="1 3" id="KW-0479">Metal-binding</keyword>
<dbReference type="InterPro" id="IPR000214">
    <property type="entry name" value="Znf_DNA_glyclase/AP_lyase"/>
</dbReference>
<evidence type="ECO:0000313" key="7">
    <source>
        <dbReference type="EMBL" id="MBW0144870.1"/>
    </source>
</evidence>
<evidence type="ECO:0000259" key="5">
    <source>
        <dbReference type="PROSITE" id="PS51066"/>
    </source>
</evidence>
<dbReference type="CDD" id="cd08966">
    <property type="entry name" value="EcFpg-like_N"/>
    <property type="match status" value="1"/>
</dbReference>
<dbReference type="Proteomes" id="UP000698028">
    <property type="component" value="Unassembled WGS sequence"/>
</dbReference>
<sequence>MPELPEVETTVRGLSRVLEGQRIDSVEVRRSDLRRPFPDGLGQVLTGATVMRLGRRAKFGIIETDRGDAVIFHLGMSGRWRIDPEEIGKHDHLVLTSGDRVLSLNDPRRFGSVDLVRNDALAEFEPFVGLGPEPVAGEVSGKQLRKALAGRKAAIKLLLLDQRVIAGLGNIYVCEALWRSKIHPKRAGGRISLERLDRLAGDIVDVIAEAIEAGGSSLRDFAAPDGELGYFAKRFDVYGREGEDCRRCDGTIRRIVQGARSTFFCPSCQT</sequence>
<feature type="domain" description="Formamidopyrimidine-DNA glycosylase catalytic" evidence="6">
    <location>
        <begin position="2"/>
        <end position="111"/>
    </location>
</feature>
<dbReference type="PROSITE" id="PS51066">
    <property type="entry name" value="ZF_FPG_2"/>
    <property type="match status" value="1"/>
</dbReference>
<dbReference type="HAMAP" id="MF_00103">
    <property type="entry name" value="Fapy_DNA_glycosyl"/>
    <property type="match status" value="1"/>
</dbReference>
<evidence type="ECO:0000313" key="8">
    <source>
        <dbReference type="Proteomes" id="UP000698028"/>
    </source>
</evidence>
<name>A0ABS6V5M7_9SPHN</name>
<dbReference type="EC" id="3.2.2.23" evidence="3"/>
<comment type="caution">
    <text evidence="7">The sequence shown here is derived from an EMBL/GenBank/DDBJ whole genome shotgun (WGS) entry which is preliminary data.</text>
</comment>